<proteinExistence type="predicted"/>
<evidence type="ECO:0000313" key="2">
    <source>
        <dbReference type="Proteomes" id="UP000799779"/>
    </source>
</evidence>
<evidence type="ECO:0000313" key="1">
    <source>
        <dbReference type="EMBL" id="KAF1994881.1"/>
    </source>
</evidence>
<organism evidence="1 2">
    <name type="scientific">Amniculicola lignicola CBS 123094</name>
    <dbReference type="NCBI Taxonomy" id="1392246"/>
    <lineage>
        <taxon>Eukaryota</taxon>
        <taxon>Fungi</taxon>
        <taxon>Dikarya</taxon>
        <taxon>Ascomycota</taxon>
        <taxon>Pezizomycotina</taxon>
        <taxon>Dothideomycetes</taxon>
        <taxon>Pleosporomycetidae</taxon>
        <taxon>Pleosporales</taxon>
        <taxon>Amniculicolaceae</taxon>
        <taxon>Amniculicola</taxon>
    </lineage>
</organism>
<dbReference type="AlphaFoldDB" id="A0A6A5W455"/>
<dbReference type="EMBL" id="ML977649">
    <property type="protein sequence ID" value="KAF1994881.1"/>
    <property type="molecule type" value="Genomic_DNA"/>
</dbReference>
<gene>
    <name evidence="1" type="ORF">P154DRAFT_581318</name>
</gene>
<sequence>MGTIEECAAPSPSPNGLTFVVEVEKAYIHLHLLSSTPQYRLFPSHRDTFNGKLGEISGPVAFGAEAYRQELQSFLQTFVKELPQVDREDIKAILGIGEGSVDLISELLEFLRITVGNDAKVYNTIDPSVVAAHGAALYARDTVLDPMYRELLDKDQHDELIRDCWSRSSVNPFISPKDLRWRQSAKKTLALNVPLLRTWDYLSGSIPIPGQGMRARAFSQSLITRDARKILLETHLDHSIWEDTPYISFTTSPSKLADLANQRTSQGRGVQRIIVTGPYARRAKSLPLINVATTPASSV</sequence>
<dbReference type="OrthoDB" id="3483554at2759"/>
<reference evidence="1" key="1">
    <citation type="journal article" date="2020" name="Stud. Mycol.">
        <title>101 Dothideomycetes genomes: a test case for predicting lifestyles and emergence of pathogens.</title>
        <authorList>
            <person name="Haridas S."/>
            <person name="Albert R."/>
            <person name="Binder M."/>
            <person name="Bloem J."/>
            <person name="Labutti K."/>
            <person name="Salamov A."/>
            <person name="Andreopoulos B."/>
            <person name="Baker S."/>
            <person name="Barry K."/>
            <person name="Bills G."/>
            <person name="Bluhm B."/>
            <person name="Cannon C."/>
            <person name="Castanera R."/>
            <person name="Culley D."/>
            <person name="Daum C."/>
            <person name="Ezra D."/>
            <person name="Gonzalez J."/>
            <person name="Henrissat B."/>
            <person name="Kuo A."/>
            <person name="Liang C."/>
            <person name="Lipzen A."/>
            <person name="Lutzoni F."/>
            <person name="Magnuson J."/>
            <person name="Mondo S."/>
            <person name="Nolan M."/>
            <person name="Ohm R."/>
            <person name="Pangilinan J."/>
            <person name="Park H.-J."/>
            <person name="Ramirez L."/>
            <person name="Alfaro M."/>
            <person name="Sun H."/>
            <person name="Tritt A."/>
            <person name="Yoshinaga Y."/>
            <person name="Zwiers L.-H."/>
            <person name="Turgeon B."/>
            <person name="Goodwin S."/>
            <person name="Spatafora J."/>
            <person name="Crous P."/>
            <person name="Grigoriev I."/>
        </authorList>
    </citation>
    <scope>NUCLEOTIDE SEQUENCE</scope>
    <source>
        <strain evidence="1">CBS 123094</strain>
    </source>
</reference>
<keyword evidence="2" id="KW-1185">Reference proteome</keyword>
<name>A0A6A5W455_9PLEO</name>
<dbReference type="Proteomes" id="UP000799779">
    <property type="component" value="Unassembled WGS sequence"/>
</dbReference>
<accession>A0A6A5W455</accession>
<protein>
    <submittedName>
        <fullName evidence="1">Uncharacterized protein</fullName>
    </submittedName>
</protein>